<evidence type="ECO:0000313" key="6">
    <source>
        <dbReference type="EMBL" id="SFH91001.1"/>
    </source>
</evidence>
<dbReference type="Proteomes" id="UP000199548">
    <property type="component" value="Unassembled WGS sequence"/>
</dbReference>
<evidence type="ECO:0000313" key="7">
    <source>
        <dbReference type="Proteomes" id="UP000199548"/>
    </source>
</evidence>
<evidence type="ECO:0000256" key="1">
    <source>
        <dbReference type="ARBA" id="ARBA00010088"/>
    </source>
</evidence>
<reference evidence="6 7" key="1">
    <citation type="submission" date="2016-10" db="EMBL/GenBank/DDBJ databases">
        <authorList>
            <person name="de Groot N.N."/>
        </authorList>
    </citation>
    <scope>NUCLEOTIDE SEQUENCE [LARGE SCALE GENOMIC DNA]</scope>
    <source>
        <strain evidence="6 7">LMG 23650</strain>
    </source>
</reference>
<dbReference type="InterPro" id="IPR016292">
    <property type="entry name" value="Epoxide_hydrolase"/>
</dbReference>
<dbReference type="PIRSF" id="PIRSF001112">
    <property type="entry name" value="Epoxide_hydrolase"/>
    <property type="match status" value="1"/>
</dbReference>
<dbReference type="RefSeq" id="WP_091007075.1">
    <property type="nucleotide sequence ID" value="NZ_CP041743.1"/>
</dbReference>
<evidence type="ECO:0000256" key="3">
    <source>
        <dbReference type="ARBA" id="ARBA00022801"/>
    </source>
</evidence>
<dbReference type="InterPro" id="IPR029058">
    <property type="entry name" value="AB_hydrolase_fold"/>
</dbReference>
<dbReference type="PANTHER" id="PTHR21661">
    <property type="entry name" value="EPOXIDE HYDROLASE 1-RELATED"/>
    <property type="match status" value="1"/>
</dbReference>
<name>A0A1I3DX23_9BURK</name>
<evidence type="ECO:0000256" key="4">
    <source>
        <dbReference type="PIRSR" id="PIRSR001112-1"/>
    </source>
</evidence>
<dbReference type="Pfam" id="PF06441">
    <property type="entry name" value="EHN"/>
    <property type="match status" value="1"/>
</dbReference>
<sequence>MQATPFQISIPDSELDALAQRLRHTRWPDQYAGDAWALGTDIAWLRELVHYWATTFDWRAAEQRLNQQPQFTARINGLRIHYVHRRGNGPQPYPLILTHGWPGSFIEFLPLIDLLCDPASTGGDPADAFDVVVPSLPGFGFSERPAEPGVAAAQTADMWAELMRCLGYAHFGAQGGDFGAFVSAELARRHPQQVDGVHLNYLPGSYEPSLDASAPPLTDDERAFLDAKNAWAALEAGYSHVHATKPQTAAYALNDSPTGLAAWIVEKFRSWSDCDGDIERVFSKDELLTNLSLYWHTQTISSSMRFYWENRLQPLRFAAGERVKPPLGFARFPKEISRPPQSWVRRVFDIAQWSDMPRGGHFAALEQPALLAEEIRRFFRGLRQR</sequence>
<organism evidence="6 7">
    <name type="scientific">Paraburkholderia megapolitana</name>
    <dbReference type="NCBI Taxonomy" id="420953"/>
    <lineage>
        <taxon>Bacteria</taxon>
        <taxon>Pseudomonadati</taxon>
        <taxon>Pseudomonadota</taxon>
        <taxon>Betaproteobacteria</taxon>
        <taxon>Burkholderiales</taxon>
        <taxon>Burkholderiaceae</taxon>
        <taxon>Paraburkholderia</taxon>
    </lineage>
</organism>
<dbReference type="GO" id="GO:0004301">
    <property type="term" value="F:epoxide hydrolase activity"/>
    <property type="evidence" value="ECO:0007669"/>
    <property type="project" value="TreeGrafter"/>
</dbReference>
<evidence type="ECO:0000256" key="2">
    <source>
        <dbReference type="ARBA" id="ARBA00022797"/>
    </source>
</evidence>
<dbReference type="Gene3D" id="3.40.50.1820">
    <property type="entry name" value="alpha/beta hydrolase"/>
    <property type="match status" value="1"/>
</dbReference>
<comment type="similarity">
    <text evidence="1">Belongs to the peptidase S33 family.</text>
</comment>
<gene>
    <name evidence="6" type="ORF">SAMN05192543_101557</name>
</gene>
<feature type="active site" description="Proton acceptor" evidence="4">
    <location>
        <position position="361"/>
    </location>
</feature>
<protein>
    <submittedName>
        <fullName evidence="6">Pimeloyl-ACP methyl ester carboxylesterase</fullName>
    </submittedName>
</protein>
<keyword evidence="2" id="KW-0058">Aromatic hydrocarbons catabolism</keyword>
<dbReference type="STRING" id="420953.SAMN05192543_101557"/>
<keyword evidence="7" id="KW-1185">Reference proteome</keyword>
<dbReference type="PRINTS" id="PR00412">
    <property type="entry name" value="EPOXHYDRLASE"/>
</dbReference>
<dbReference type="SUPFAM" id="SSF53474">
    <property type="entry name" value="alpha/beta-Hydrolases"/>
    <property type="match status" value="1"/>
</dbReference>
<dbReference type="InterPro" id="IPR000639">
    <property type="entry name" value="Epox_hydrolase-like"/>
</dbReference>
<dbReference type="InterPro" id="IPR010497">
    <property type="entry name" value="Epoxide_hydro_N"/>
</dbReference>
<accession>A0A1I3DX23</accession>
<feature type="domain" description="Epoxide hydrolase N-terminal" evidence="5">
    <location>
        <begin position="4"/>
        <end position="108"/>
    </location>
</feature>
<dbReference type="EMBL" id="FOQU01000001">
    <property type="protein sequence ID" value="SFH91001.1"/>
    <property type="molecule type" value="Genomic_DNA"/>
</dbReference>
<dbReference type="AlphaFoldDB" id="A0A1I3DX23"/>
<dbReference type="OrthoDB" id="9780765at2"/>
<evidence type="ECO:0000259" key="5">
    <source>
        <dbReference type="Pfam" id="PF06441"/>
    </source>
</evidence>
<keyword evidence="3" id="KW-0378">Hydrolase</keyword>
<dbReference type="PANTHER" id="PTHR21661:SF35">
    <property type="entry name" value="EPOXIDE HYDROLASE"/>
    <property type="match status" value="1"/>
</dbReference>
<dbReference type="GO" id="GO:0097176">
    <property type="term" value="P:epoxide metabolic process"/>
    <property type="evidence" value="ECO:0007669"/>
    <property type="project" value="TreeGrafter"/>
</dbReference>
<proteinExistence type="inferred from homology"/>
<feature type="active site" description="Proton donor" evidence="4">
    <location>
        <position position="307"/>
    </location>
</feature>
<feature type="active site" description="Nucleophile" evidence="4">
    <location>
        <position position="177"/>
    </location>
</feature>